<sequence length="37" mass="4503">MPKVKETRLRKGDTIKCADAEDCGRKIRWMRRKLEKR</sequence>
<accession>A0AAE7T2J1</accession>
<dbReference type="EMBL" id="MT980841">
    <property type="protein sequence ID" value="QOI66369.1"/>
    <property type="molecule type" value="Genomic_DNA"/>
</dbReference>
<evidence type="ECO:0000313" key="1">
    <source>
        <dbReference type="EMBL" id="QOI66369.1"/>
    </source>
</evidence>
<evidence type="ECO:0000313" key="2">
    <source>
        <dbReference type="Proteomes" id="UP000827216"/>
    </source>
</evidence>
<proteinExistence type="predicted"/>
<dbReference type="Proteomes" id="UP000827216">
    <property type="component" value="Segment"/>
</dbReference>
<reference evidence="1" key="1">
    <citation type="submission" date="2020-09" db="EMBL/GenBank/DDBJ databases">
        <title>Temperate bacteriophages infecting mucin-degrading bacterium Ruminococcus gnavus from the human gut.</title>
        <authorList>
            <person name="Khokhlova E.V."/>
            <person name="Shkoporov A.N."/>
            <person name="Draper L.A."/>
            <person name="Kingston A.R."/>
            <person name="Forde A."/>
            <person name="Ross R.P."/>
            <person name="Hill C."/>
        </authorList>
    </citation>
    <scope>NUCLEOTIDE SEQUENCE</scope>
</reference>
<protein>
    <submittedName>
        <fullName evidence="1">Uncharacterized protein</fullName>
    </submittedName>
</protein>
<organism evidence="1 2">
    <name type="scientific">Ruminococcus phage phiRM10</name>
    <dbReference type="NCBI Taxonomy" id="2772516"/>
    <lineage>
        <taxon>Viruses</taxon>
        <taxon>Duplodnaviria</taxon>
        <taxon>Heunggongvirae</taxon>
        <taxon>Uroviricota</taxon>
        <taxon>Caudoviricetes</taxon>
        <taxon>Munstervirinae</taxon>
        <taxon>Aceathervirus</taxon>
        <taxon>Aceathervirus RM10</taxon>
    </lineage>
</organism>
<gene>
    <name evidence="1" type="primary">gp50</name>
</gene>
<keyword evidence="2" id="KW-1185">Reference proteome</keyword>
<name>A0AAE7T2J1_9CAUD</name>